<feature type="non-terminal residue" evidence="1">
    <location>
        <position position="1"/>
    </location>
</feature>
<sequence length="148" mass="17039">LATGRLFNGLPCDWINMNIEDLDLEPMINAMHYAIEGLVEHETHFFGIGEIEKVGQNEGEVSVLFDGLVRVGYFIEFGLSKRWCWVEVMVGYVGEYIARGVKGATMLEWVVESDVGEVRRGRVEYQGRCKRVERMVSWICIGIMFRQR</sequence>
<protein>
    <submittedName>
        <fullName evidence="1">Uncharacterized protein</fullName>
    </submittedName>
</protein>
<evidence type="ECO:0000313" key="1">
    <source>
        <dbReference type="EMBL" id="GFA00695.1"/>
    </source>
</evidence>
<organism evidence="1">
    <name type="scientific">Tanacetum cinerariifolium</name>
    <name type="common">Dalmatian daisy</name>
    <name type="synonym">Chrysanthemum cinerariifolium</name>
    <dbReference type="NCBI Taxonomy" id="118510"/>
    <lineage>
        <taxon>Eukaryota</taxon>
        <taxon>Viridiplantae</taxon>
        <taxon>Streptophyta</taxon>
        <taxon>Embryophyta</taxon>
        <taxon>Tracheophyta</taxon>
        <taxon>Spermatophyta</taxon>
        <taxon>Magnoliopsida</taxon>
        <taxon>eudicotyledons</taxon>
        <taxon>Gunneridae</taxon>
        <taxon>Pentapetalae</taxon>
        <taxon>asterids</taxon>
        <taxon>campanulids</taxon>
        <taxon>Asterales</taxon>
        <taxon>Asteraceae</taxon>
        <taxon>Asteroideae</taxon>
        <taxon>Anthemideae</taxon>
        <taxon>Anthemidinae</taxon>
        <taxon>Tanacetum</taxon>
    </lineage>
</organism>
<proteinExistence type="predicted"/>
<comment type="caution">
    <text evidence="1">The sequence shown here is derived from an EMBL/GenBank/DDBJ whole genome shotgun (WGS) entry which is preliminary data.</text>
</comment>
<reference evidence="1" key="1">
    <citation type="journal article" date="2019" name="Sci. Rep.">
        <title>Draft genome of Tanacetum cinerariifolium, the natural source of mosquito coil.</title>
        <authorList>
            <person name="Yamashiro T."/>
            <person name="Shiraishi A."/>
            <person name="Satake H."/>
            <person name="Nakayama K."/>
        </authorList>
    </citation>
    <scope>NUCLEOTIDE SEQUENCE</scope>
</reference>
<name>A0A699J025_TANCI</name>
<accession>A0A699J025</accession>
<dbReference type="AlphaFoldDB" id="A0A699J025"/>
<dbReference type="EMBL" id="BKCJ010354747">
    <property type="protein sequence ID" value="GFA00695.1"/>
    <property type="molecule type" value="Genomic_DNA"/>
</dbReference>
<gene>
    <name evidence="1" type="ORF">Tci_572667</name>
</gene>